<dbReference type="Gene3D" id="3.20.20.450">
    <property type="entry name" value="EAL domain"/>
    <property type="match status" value="1"/>
</dbReference>
<protein>
    <submittedName>
        <fullName evidence="2">Diguanylate cyclase/phosphodiesterase</fullName>
    </submittedName>
</protein>
<dbReference type="PROSITE" id="PS50883">
    <property type="entry name" value="EAL"/>
    <property type="match status" value="1"/>
</dbReference>
<evidence type="ECO:0000259" key="1">
    <source>
        <dbReference type="PROSITE" id="PS50883"/>
    </source>
</evidence>
<dbReference type="RefSeq" id="WP_013199928.1">
    <property type="nucleotide sequence ID" value="NC_014305.1"/>
</dbReference>
<dbReference type="SUPFAM" id="SSF55073">
    <property type="entry name" value="Nucleotide cyclase"/>
    <property type="match status" value="1"/>
</dbReference>
<dbReference type="GeneID" id="90509879"/>
<dbReference type="HOGENOM" id="CLU_000445_70_34_6"/>
<dbReference type="Pfam" id="PF00990">
    <property type="entry name" value="GGDEF"/>
    <property type="match status" value="1"/>
</dbReference>
<dbReference type="InterPro" id="IPR050706">
    <property type="entry name" value="Cyclic-di-GMP_PDE-like"/>
</dbReference>
<dbReference type="Pfam" id="PF01590">
    <property type="entry name" value="GAF"/>
    <property type="match status" value="1"/>
</dbReference>
<proteinExistence type="predicted"/>
<dbReference type="SUPFAM" id="SSF55781">
    <property type="entry name" value="GAF domain-like"/>
    <property type="match status" value="1"/>
</dbReference>
<evidence type="ECO:0000313" key="2">
    <source>
        <dbReference type="EMBL" id="CAX53561.1"/>
    </source>
</evidence>
<accession>D8MJW3</accession>
<dbReference type="SUPFAM" id="SSF141868">
    <property type="entry name" value="EAL domain-like"/>
    <property type="match status" value="1"/>
</dbReference>
<dbReference type="PANTHER" id="PTHR33121">
    <property type="entry name" value="CYCLIC DI-GMP PHOSPHODIESTERASE PDEF"/>
    <property type="match status" value="1"/>
</dbReference>
<feature type="domain" description="EAL" evidence="1">
    <location>
        <begin position="335"/>
        <end position="589"/>
    </location>
</feature>
<reference evidence="2 3" key="1">
    <citation type="journal article" date="2010" name="BMC Genomics">
        <title>Genome comparison of the epiphytic bacteria Erwinia billingiae and E. tasmaniensis with the pear pathogen E. pyrifoliae.</title>
        <authorList>
            <person name="Kube M."/>
            <person name="Migdoll A.M."/>
            <person name="Gehring I."/>
            <person name="Heitmann K."/>
            <person name="Mayer Y."/>
            <person name="Kuhl H."/>
            <person name="Knaust F."/>
            <person name="Geider K."/>
            <person name="Reinhardt R."/>
        </authorList>
    </citation>
    <scope>NUCLEOTIDE SEQUENCE [LARGE SCALE GENOMIC DNA]</scope>
    <source>
        <strain evidence="2 3">Eb661</strain>
        <plasmid evidence="2">pEB170</plasmid>
    </source>
</reference>
<dbReference type="InterPro" id="IPR043128">
    <property type="entry name" value="Rev_trsase/Diguanyl_cyclase"/>
</dbReference>
<dbReference type="SMART" id="SM00052">
    <property type="entry name" value="EAL"/>
    <property type="match status" value="1"/>
</dbReference>
<dbReference type="InterPro" id="IPR029016">
    <property type="entry name" value="GAF-like_dom_sf"/>
</dbReference>
<evidence type="ECO:0000313" key="3">
    <source>
        <dbReference type="Proteomes" id="UP000008793"/>
    </source>
</evidence>
<dbReference type="Pfam" id="PF00563">
    <property type="entry name" value="EAL"/>
    <property type="match status" value="1"/>
</dbReference>
<dbReference type="AlphaFoldDB" id="D8MJW3"/>
<dbReference type="EMBL" id="FP236830">
    <property type="protein sequence ID" value="CAX53561.1"/>
    <property type="molecule type" value="Genomic_DNA"/>
</dbReference>
<geneLocation type="plasmid" evidence="2 3">
    <name>pEB170</name>
</geneLocation>
<dbReference type="CDD" id="cd01948">
    <property type="entry name" value="EAL"/>
    <property type="match status" value="1"/>
</dbReference>
<keyword evidence="2" id="KW-0614">Plasmid</keyword>
<name>D8MJW3_ERWBE</name>
<dbReference type="KEGG" id="ebi:EbC_pEb17201080"/>
<dbReference type="InterPro" id="IPR035919">
    <property type="entry name" value="EAL_sf"/>
</dbReference>
<dbReference type="GO" id="GO:0071111">
    <property type="term" value="F:cyclic-guanylate-specific phosphodiesterase activity"/>
    <property type="evidence" value="ECO:0007669"/>
    <property type="project" value="InterPro"/>
</dbReference>
<dbReference type="SMART" id="SM00065">
    <property type="entry name" value="GAF"/>
    <property type="match status" value="1"/>
</dbReference>
<dbReference type="Gene3D" id="3.30.450.40">
    <property type="match status" value="1"/>
</dbReference>
<keyword evidence="3" id="KW-1185">Reference proteome</keyword>
<dbReference type="Proteomes" id="UP000008793">
    <property type="component" value="Plasmid pEB170"/>
</dbReference>
<dbReference type="InterPro" id="IPR029787">
    <property type="entry name" value="Nucleotide_cyclase"/>
</dbReference>
<sequence length="592" mass="65625">MLINLSGDEEQRLKAVAVLRTPDECRDEILNDFVALTAQSLGVTGSFISVLDDRHQFITVSRNFTLRQTSREESFCRHVVDSGQTIVVQDTHKDARFSSHPLVLGEPFIRFYAGAPLRTSEGVLLGTLCVTDTSPHRFSSRKSEMLEILAGLVMTFLETWHSAGFTDPVTGLPNRQSLLREMQRRAATDAKNRLRLVILDCIDMQKIYELARSMGMLPVESLLRDVGMLLRLRLRLPPGDMLYTVATGRYAVLTEEAQQLTASSFSTQLEDVTALIEEGIAVDLTIHAGEACFALSEVSAQEGLRRAVSALHEAISSGSRVLSFDALTDGRRNGEFRLMHDLAAALRDEPGLYLVYQPKKSLITGKLTGVEALVRWRHPTRGELSPDAFLPAAARTRLHASLADWVIRNVSSQLVQWQAAGISVPVSVNLSESDFTRKGFADTLHSDVLKAGLTPDLIEIECLETEKIAEKEGAVSALIALRERGFKIALDDFGAGYSNVSYLYRMPLDVIKLDRVLVRGIVTDKRSRIIATNVIRMLKELEYTVVAEGVEDRATEEILTAAGCDQIQGYYFSRPLPAKDISSLLSRSFIKK</sequence>
<dbReference type="InterPro" id="IPR001633">
    <property type="entry name" value="EAL_dom"/>
</dbReference>
<dbReference type="InterPro" id="IPR000160">
    <property type="entry name" value="GGDEF_dom"/>
</dbReference>
<gene>
    <name evidence="2" type="ordered locus">EbC_pEb17201080</name>
</gene>
<dbReference type="SMART" id="SM00267">
    <property type="entry name" value="GGDEF"/>
    <property type="match status" value="1"/>
</dbReference>
<dbReference type="PANTHER" id="PTHR33121:SF19">
    <property type="entry name" value="CYCLIC DI-GMP PHOSPHODIESTERASE PA2567"/>
    <property type="match status" value="1"/>
</dbReference>
<organism evidence="3">
    <name type="scientific">Erwinia billingiae (strain Eb661)</name>
    <dbReference type="NCBI Taxonomy" id="634500"/>
    <lineage>
        <taxon>Bacteria</taxon>
        <taxon>Pseudomonadati</taxon>
        <taxon>Pseudomonadota</taxon>
        <taxon>Gammaproteobacteria</taxon>
        <taxon>Enterobacterales</taxon>
        <taxon>Erwiniaceae</taxon>
        <taxon>Erwinia</taxon>
    </lineage>
</organism>
<dbReference type="InterPro" id="IPR003018">
    <property type="entry name" value="GAF"/>
</dbReference>
<dbReference type="Gene3D" id="3.30.70.270">
    <property type="match status" value="1"/>
</dbReference>